<protein>
    <recommendedName>
        <fullName evidence="1">Anhydro-N-acetylmuramic acid kinase</fullName>
        <ecNumber evidence="1">2.7.1.170</ecNumber>
    </recommendedName>
    <alternativeName>
        <fullName evidence="1">AnhMurNAc kinase</fullName>
    </alternativeName>
</protein>
<dbReference type="UniPathway" id="UPA00544"/>
<dbReference type="GO" id="GO:0005524">
    <property type="term" value="F:ATP binding"/>
    <property type="evidence" value="ECO:0007669"/>
    <property type="project" value="UniProtKB-UniRule"/>
</dbReference>
<dbReference type="RefSeq" id="WP_012638960.1">
    <property type="nucleotide sequence ID" value="NC_011901.1"/>
</dbReference>
<evidence type="ECO:0000313" key="3">
    <source>
        <dbReference type="Proteomes" id="UP000002383"/>
    </source>
</evidence>
<dbReference type="HAMAP" id="MF_01270">
    <property type="entry name" value="AnhMurNAc_kinase"/>
    <property type="match status" value="1"/>
</dbReference>
<comment type="pathway">
    <text evidence="1">Amino-sugar metabolism; 1,6-anhydro-N-acetylmuramate degradation.</text>
</comment>
<accession>B8GLD0</accession>
<dbReference type="STRING" id="396588.Tgr7_2407"/>
<dbReference type="GO" id="GO:0097175">
    <property type="term" value="P:1,6-anhydro-N-acetyl-beta-muramic acid catabolic process"/>
    <property type="evidence" value="ECO:0007669"/>
    <property type="project" value="UniProtKB-UniRule"/>
</dbReference>
<keyword evidence="1" id="KW-0067">ATP-binding</keyword>
<dbReference type="PANTHER" id="PTHR30605:SF0">
    <property type="entry name" value="ANHYDRO-N-ACETYLMURAMIC ACID KINASE"/>
    <property type="match status" value="1"/>
</dbReference>
<dbReference type="AlphaFoldDB" id="B8GLD0"/>
<keyword evidence="3" id="KW-1185">Reference proteome</keyword>
<keyword evidence="1" id="KW-0119">Carbohydrate metabolism</keyword>
<dbReference type="EC" id="2.7.1.170" evidence="1"/>
<comment type="similarity">
    <text evidence="1">Belongs to the anhydro-N-acetylmuramic acid kinase family.</text>
</comment>
<dbReference type="EMBL" id="CP001339">
    <property type="protein sequence ID" value="ACL73485.1"/>
    <property type="molecule type" value="Genomic_DNA"/>
</dbReference>
<comment type="pathway">
    <text evidence="1">Cell wall biogenesis; peptidoglycan recycling.</text>
</comment>
<dbReference type="Gene3D" id="3.30.420.40">
    <property type="match status" value="2"/>
</dbReference>
<organism evidence="2 3">
    <name type="scientific">Thioalkalivibrio sulfidiphilus (strain HL-EbGR7)</name>
    <dbReference type="NCBI Taxonomy" id="396588"/>
    <lineage>
        <taxon>Bacteria</taxon>
        <taxon>Pseudomonadati</taxon>
        <taxon>Pseudomonadota</taxon>
        <taxon>Gammaproteobacteria</taxon>
        <taxon>Chromatiales</taxon>
        <taxon>Ectothiorhodospiraceae</taxon>
        <taxon>Thioalkalivibrio</taxon>
    </lineage>
</organism>
<dbReference type="CDD" id="cd24050">
    <property type="entry name" value="ASKHA_NBD_ANMK"/>
    <property type="match status" value="1"/>
</dbReference>
<dbReference type="UniPathway" id="UPA00343"/>
<dbReference type="NCBIfam" id="NF007139">
    <property type="entry name" value="PRK09585.1-3"/>
    <property type="match status" value="1"/>
</dbReference>
<dbReference type="Pfam" id="PF03702">
    <property type="entry name" value="AnmK"/>
    <property type="match status" value="1"/>
</dbReference>
<dbReference type="KEGG" id="tgr:Tgr7_2407"/>
<keyword evidence="1" id="KW-0547">Nucleotide-binding</keyword>
<dbReference type="OrthoDB" id="9763949at2"/>
<dbReference type="Proteomes" id="UP000002383">
    <property type="component" value="Chromosome"/>
</dbReference>
<dbReference type="GO" id="GO:0016301">
    <property type="term" value="F:kinase activity"/>
    <property type="evidence" value="ECO:0007669"/>
    <property type="project" value="UniProtKB-KW"/>
</dbReference>
<name>B8GLD0_THISH</name>
<proteinExistence type="inferred from homology"/>
<evidence type="ECO:0000256" key="1">
    <source>
        <dbReference type="HAMAP-Rule" id="MF_01270"/>
    </source>
</evidence>
<gene>
    <name evidence="1" type="primary">anmK</name>
    <name evidence="2" type="ordered locus">Tgr7_2407</name>
</gene>
<sequence>MSALYAGLISGTSMDAVDAVLVDLPEQGPLRCLAALAYPIPPDLHARLKRLADPAAGAGLDELGEADVLTGELFAEAALAVIEAAGVSTDAVVAIGSHGQTVRHRPEANPPFTLQIGNPHRIAQRTGITTVADFRQRDMAAGGQGAPLVPAFHRAVFGAAHESRVVINIGGIANITRLPAQGMAPVIGFDTGPGNTLMDGWIRRHRNLPYDSDGAWARQGLILDDLLQRLLADPYLALPAPKSTGPEHFSPAWLEAHLSDLTARPEDIQRTLLEFTARSIARAVDAFAADSVRALVCGGGAHNGLLMERLAALMPGRQVTDTAAMGVDPDWVEAMAFAWLAREALQGRPGNIREVTGAREDVILGGIFPGRDKRQDPRDK</sequence>
<dbReference type="SUPFAM" id="SSF53067">
    <property type="entry name" value="Actin-like ATPase domain"/>
    <property type="match status" value="1"/>
</dbReference>
<dbReference type="InterPro" id="IPR005338">
    <property type="entry name" value="Anhydro_N_Ac-Mur_kinase"/>
</dbReference>
<comment type="function">
    <text evidence="1">Catalyzes the specific phosphorylation of 1,6-anhydro-N-acetylmuramic acid (anhMurNAc) with the simultaneous cleavage of the 1,6-anhydro ring, generating MurNAc-6-P. Is required for the utilization of anhMurNAc either imported from the medium or derived from its own cell wall murein, and thus plays a role in cell wall recycling.</text>
</comment>
<dbReference type="GO" id="GO:0016773">
    <property type="term" value="F:phosphotransferase activity, alcohol group as acceptor"/>
    <property type="evidence" value="ECO:0007669"/>
    <property type="project" value="UniProtKB-UniRule"/>
</dbReference>
<keyword evidence="1" id="KW-0418">Kinase</keyword>
<dbReference type="InterPro" id="IPR043129">
    <property type="entry name" value="ATPase_NBD"/>
</dbReference>
<feature type="binding site" evidence="1">
    <location>
        <begin position="11"/>
        <end position="18"/>
    </location>
    <ligand>
        <name>ATP</name>
        <dbReference type="ChEBI" id="CHEBI:30616"/>
    </ligand>
</feature>
<dbReference type="GO" id="GO:0006040">
    <property type="term" value="P:amino sugar metabolic process"/>
    <property type="evidence" value="ECO:0007669"/>
    <property type="project" value="InterPro"/>
</dbReference>
<evidence type="ECO:0000313" key="2">
    <source>
        <dbReference type="EMBL" id="ACL73485.1"/>
    </source>
</evidence>
<dbReference type="eggNOG" id="COG2377">
    <property type="taxonomic scope" value="Bacteria"/>
</dbReference>
<dbReference type="GO" id="GO:0009254">
    <property type="term" value="P:peptidoglycan turnover"/>
    <property type="evidence" value="ECO:0007669"/>
    <property type="project" value="UniProtKB-UniRule"/>
</dbReference>
<comment type="catalytic activity">
    <reaction evidence="1">
        <text>1,6-anhydro-N-acetyl-beta-muramate + ATP + H2O = N-acetyl-D-muramate 6-phosphate + ADP + H(+)</text>
        <dbReference type="Rhea" id="RHEA:24952"/>
        <dbReference type="ChEBI" id="CHEBI:15377"/>
        <dbReference type="ChEBI" id="CHEBI:15378"/>
        <dbReference type="ChEBI" id="CHEBI:30616"/>
        <dbReference type="ChEBI" id="CHEBI:58690"/>
        <dbReference type="ChEBI" id="CHEBI:58722"/>
        <dbReference type="ChEBI" id="CHEBI:456216"/>
        <dbReference type="EC" id="2.7.1.170"/>
    </reaction>
</comment>
<dbReference type="HOGENOM" id="CLU_038782_0_0_6"/>
<dbReference type="PANTHER" id="PTHR30605">
    <property type="entry name" value="ANHYDRO-N-ACETYLMURAMIC ACID KINASE"/>
    <property type="match status" value="1"/>
</dbReference>
<reference evidence="2 3" key="1">
    <citation type="journal article" date="2011" name="Stand. Genomic Sci.">
        <title>Complete genome sequence of 'Thioalkalivibrio sulfidophilus' HL-EbGr7.</title>
        <authorList>
            <person name="Muyzer G."/>
            <person name="Sorokin D.Y."/>
            <person name="Mavromatis K."/>
            <person name="Lapidus A."/>
            <person name="Clum A."/>
            <person name="Ivanova N."/>
            <person name="Pati A."/>
            <person name="d'Haeseleer P."/>
            <person name="Woyke T."/>
            <person name="Kyrpides N.C."/>
        </authorList>
    </citation>
    <scope>NUCLEOTIDE SEQUENCE [LARGE SCALE GENOMIC DNA]</scope>
    <source>
        <strain evidence="2 3">HL-EbGR7</strain>
    </source>
</reference>
<dbReference type="NCBIfam" id="NF007148">
    <property type="entry name" value="PRK09585.3-2"/>
    <property type="match status" value="1"/>
</dbReference>
<keyword evidence="1" id="KW-0808">Transferase</keyword>